<reference evidence="1" key="1">
    <citation type="submission" date="2015-07" db="EMBL/GenBank/DDBJ databases">
        <title>Adaptation to a free-living lifestyle via gene acquisitions in the diplomonad Trepomonas sp. PC1.</title>
        <authorList>
            <person name="Xu F."/>
            <person name="Jerlstrom-Hultqvist J."/>
            <person name="Kolisko M."/>
            <person name="Simpson A.G.B."/>
            <person name="Roger A.J."/>
            <person name="Svard S.G."/>
            <person name="Andersson J.O."/>
        </authorList>
    </citation>
    <scope>NUCLEOTIDE SEQUENCE</scope>
    <source>
        <strain evidence="1">PC1</strain>
    </source>
</reference>
<name>A0A146KBB6_9EUKA</name>
<evidence type="ECO:0000313" key="1">
    <source>
        <dbReference type="EMBL" id="JAP94120.1"/>
    </source>
</evidence>
<proteinExistence type="predicted"/>
<feature type="non-terminal residue" evidence="1">
    <location>
        <position position="301"/>
    </location>
</feature>
<accession>A0A146KBB6</accession>
<gene>
    <name evidence="1" type="ORF">TPC1_13343</name>
</gene>
<protein>
    <submittedName>
        <fullName evidence="1">Uncharacterized protein</fullName>
    </submittedName>
</protein>
<dbReference type="AlphaFoldDB" id="A0A146KBB6"/>
<organism evidence="1">
    <name type="scientific">Trepomonas sp. PC1</name>
    <dbReference type="NCBI Taxonomy" id="1076344"/>
    <lineage>
        <taxon>Eukaryota</taxon>
        <taxon>Metamonada</taxon>
        <taxon>Diplomonadida</taxon>
        <taxon>Hexamitidae</taxon>
        <taxon>Hexamitinae</taxon>
        <taxon>Trepomonas</taxon>
    </lineage>
</organism>
<feature type="non-terminal residue" evidence="1">
    <location>
        <position position="1"/>
    </location>
</feature>
<sequence>NFFKILETNYSTKQRLYYDFLQNYIEKNPSLYRQIHVDMKRSLFRFRAMIDTAILDIRYLQTLFEKMFFDAFMMLHRDLTSRYYQGITDVFELVFIAYLDPVFLVANLEWFQLSDEQLVTFHGDVRPFFKIDYDQLMTRCMNVFFQLYRMHRYDFALIQQQVKDLLKVIKKNDPELFDLIGKIDENCRELLFLQNVISCCLHCTTSPHISLKLAEFYLDSTIEQQLVMCQQLISASVRATTQYNFKENSHYFLEIYAVEISIENETEVNAQNIFSTSLDRILTVTNEMQMCEFIAKVQRSP</sequence>
<dbReference type="EMBL" id="GDID01002486">
    <property type="protein sequence ID" value="JAP94120.1"/>
    <property type="molecule type" value="Transcribed_RNA"/>
</dbReference>